<dbReference type="OrthoDB" id="9810135at2"/>
<dbReference type="InterPro" id="IPR025935">
    <property type="entry name" value="AbiH"/>
</dbReference>
<dbReference type="PATRIC" id="fig|1423751.3.peg.840"/>
<evidence type="ECO:0000313" key="2">
    <source>
        <dbReference type="EMBL" id="KRN11464.1"/>
    </source>
</evidence>
<dbReference type="EMBL" id="CAKC01000024">
    <property type="protein sequence ID" value="CCI86507.1"/>
    <property type="molecule type" value="Genomic_DNA"/>
</dbReference>
<dbReference type="EMBL" id="AYZO01000022">
    <property type="protein sequence ID" value="KRN11464.1"/>
    <property type="molecule type" value="Genomic_DNA"/>
</dbReference>
<reference evidence="2 4" key="2">
    <citation type="journal article" date="2015" name="Genome Announc.">
        <title>Expanding the biotechnology potential of lactobacilli through comparative genomics of 213 strains and associated genera.</title>
        <authorList>
            <person name="Sun Z."/>
            <person name="Harris H.M."/>
            <person name="McCann A."/>
            <person name="Guo C."/>
            <person name="Argimon S."/>
            <person name="Zhang W."/>
            <person name="Yang X."/>
            <person name="Jeffery I.B."/>
            <person name="Cooney J.C."/>
            <person name="Kagawa T.F."/>
            <person name="Liu W."/>
            <person name="Song Y."/>
            <person name="Salvetti E."/>
            <person name="Wrobel A."/>
            <person name="Rasinkangas P."/>
            <person name="Parkhill J."/>
            <person name="Rea M.C."/>
            <person name="O'Sullivan O."/>
            <person name="Ritari J."/>
            <person name="Douillard F.P."/>
            <person name="Paul Ross R."/>
            <person name="Yang R."/>
            <person name="Briner A.E."/>
            <person name="Felis G.E."/>
            <person name="de Vos W.M."/>
            <person name="Barrangou R."/>
            <person name="Klaenhammer T.R."/>
            <person name="Caufield P.W."/>
            <person name="Cui Y."/>
            <person name="Zhang H."/>
            <person name="O'Toole P.W."/>
        </authorList>
    </citation>
    <scope>NUCLEOTIDE SEQUENCE [LARGE SCALE GENOMIC DNA]</scope>
    <source>
        <strain evidence="2 4">DSM 23908</strain>
    </source>
</reference>
<proteinExistence type="predicted"/>
<protein>
    <recommendedName>
        <fullName evidence="5">Bacteriophage abortive infection AbiH</fullName>
    </recommendedName>
</protein>
<organism evidence="1 3">
    <name type="scientific">Lactobacillus gigeriorum DSM 23908 = CRBIP 24.85</name>
    <dbReference type="NCBI Taxonomy" id="1423751"/>
    <lineage>
        <taxon>Bacteria</taxon>
        <taxon>Bacillati</taxon>
        <taxon>Bacillota</taxon>
        <taxon>Bacilli</taxon>
        <taxon>Lactobacillales</taxon>
        <taxon>Lactobacillaceae</taxon>
        <taxon>Lactobacillus</taxon>
    </lineage>
</organism>
<accession>I7J1W2</accession>
<evidence type="ECO:0000313" key="4">
    <source>
        <dbReference type="Proteomes" id="UP000051521"/>
    </source>
</evidence>
<keyword evidence="4" id="KW-1185">Reference proteome</keyword>
<evidence type="ECO:0000313" key="1">
    <source>
        <dbReference type="EMBL" id="CCI86507.1"/>
    </source>
</evidence>
<reference evidence="1 3" key="1">
    <citation type="submission" date="2012-06" db="EMBL/GenBank/DDBJ databases">
        <title>Draft genome sequence of Lactobacillus gigeriorum CRBIP 24.85T, isolated from chicken crop.</title>
        <authorList>
            <person name="Cousin S."/>
            <person name="Ma L."/>
            <person name="Creno S."/>
            <person name="Clermont D."/>
            <person name="Loux V."/>
            <person name="Bizet C."/>
            <person name="Bouchier C."/>
        </authorList>
    </citation>
    <scope>NUCLEOTIDE SEQUENCE [LARGE SCALE GENOMIC DNA]</scope>
    <source>
        <strain evidence="3">CRBIP 24.85T</strain>
        <strain evidence="1">Type strain: CRBIP 24.85</strain>
    </source>
</reference>
<dbReference type="Pfam" id="PF14253">
    <property type="entry name" value="AbiH"/>
    <property type="match status" value="1"/>
</dbReference>
<dbReference type="RefSeq" id="WP_008472466.1">
    <property type="nucleotide sequence ID" value="NZ_AYZO01000022.1"/>
</dbReference>
<name>I7J1W2_9LACO</name>
<dbReference type="Proteomes" id="UP000051521">
    <property type="component" value="Unassembled WGS sequence"/>
</dbReference>
<dbReference type="AlphaFoldDB" id="I7J1W2"/>
<dbReference type="Proteomes" id="UP000009326">
    <property type="component" value="Unassembled WGS sequence"/>
</dbReference>
<gene>
    <name evidence="1" type="ORF">BN52_07895</name>
    <name evidence="2" type="ORF">FC38_GL000813</name>
</gene>
<evidence type="ECO:0000313" key="3">
    <source>
        <dbReference type="Proteomes" id="UP000009326"/>
    </source>
</evidence>
<evidence type="ECO:0008006" key="5">
    <source>
        <dbReference type="Google" id="ProtNLM"/>
    </source>
</evidence>
<dbReference type="STRING" id="1423751.FC38_GL000813"/>
<comment type="caution">
    <text evidence="1">The sequence shown here is derived from an EMBL/GenBank/DDBJ whole genome shotgun (WGS) entry which is preliminary data.</text>
</comment>
<sequence>MKQLIILGNGFDLAAGLKSSYSDFFLDRFKHLFKKESMDIHDLTDLNDDFEQKQTEIMNDLFSAKNDKELSSNIDYFRKFCDKWFHDQTPNRWDIIFLFAKCCIGKDPQSYEWQDVESVIYEVLTIAFDLNSKSENKISYEDRVTFNSQEISGKDAFKIAVNNISSVEENSVEVRATELLTELKKFESNFASFIKNQIDYNDSKSDYLSKAKEIFENISLSRISENNHKATTEIDVLNFNYSLDERFEEITTRNINSWTNIHGVAFFDDVNSKNAIKSKDEYNFEYQLPAPIFGIDNHNFEDNQSEFDLRILFTKAYRVIENDINRIRISKGYSNVGLITIYGHSLGSADYSYFEAVFDENDLYNSGCRIEYFYYPGESKNDTIIYKKKAITRLYNLLENYGESLDKNHGKNIISKMNLENRLSVVPIKKTNDMVDNNVRIHRYY</sequence>